<dbReference type="Proteomes" id="UP001189429">
    <property type="component" value="Unassembled WGS sequence"/>
</dbReference>
<evidence type="ECO:0000256" key="1">
    <source>
        <dbReference type="SAM" id="MobiDB-lite"/>
    </source>
</evidence>
<protein>
    <submittedName>
        <fullName evidence="2">Uncharacterized protein</fullName>
    </submittedName>
</protein>
<evidence type="ECO:0000313" key="2">
    <source>
        <dbReference type="EMBL" id="CAK0810055.1"/>
    </source>
</evidence>
<proteinExistence type="predicted"/>
<gene>
    <name evidence="2" type="ORF">PCOR1329_LOCUS15135</name>
</gene>
<feature type="compositionally biased region" description="Polar residues" evidence="1">
    <location>
        <begin position="911"/>
        <end position="927"/>
    </location>
</feature>
<name>A0ABN9QXW3_9DINO</name>
<sequence length="927" mass="100305">MNKLEAQAAELKDQVAQLTADVSTHEADMKKATAERASDRKAALAEEKDWGLQRERRRSGPSHRLPEGAGDYDRTGKGAAALLQLSSDRIPVKVKSIVSAFLGMISAGKGTADGKQEPSTDYQPPEANAYEFQSTSIVEMLKKLEDEFREKLGQSRREEMSSQQAYGMVMMDLADAKDLDAAVAQDKTAEMNRKLAKAAANKKQIAATQAVLEANEKTLSDMVTECFEKSLSFQEKQKLRKEELEAIEKAIDILSSDDVSGASAKHLELAQAKGTALVQTVNRRSQASEQTPRGRVMEFLAEESSRLKSKSLGMLAQKLAADPFAKVKKLIDTMITRLLEEAKADADHEGFCDTEIGKSKVTRTRLQEEIDGLSAAVEDGKATIMELTRSTEELAKAVADAMSAMKEVLVGKDRARGVVLSAASLGRVVRTGFARMGLPRGPLAAAAAAAVHGLLALGLWSSTPAPACPQPVCPAPFCPALICPDCVSVAGAPDPGPPGGPAALGLGEVPEELAEIRSAALRLEEQLALVQAALEAAWNAWKYQLFSSSGLVVPEEEFMREMKPGKRFALWYEDDTYWHERVALAEVRPGVWIITTPDGHRYSENIRCRRGTSGAVQAVHLVPDAELLEPMKGHFYRFRTAFDAADLVEQIKLAEGESYGITRRRRPSPEAIALWDGSEVEYQALMDSDGAQLVPLAGDDGEARPAVAPGAAALPLAAPAGPPPDVTWLIVDPVHPDFGRERHPAPDAEMAGDYAMALDASRRPVPVKRVPIADVATFLDTVHMTVRKILDEEGAAVKTDKGLEGRLSEALDGGTKTPPAGEDARILSVSYDEHGERQKDWRSIIEAYSTGAPGRANWEGVEHFMPLANSASVVPPELRSHAHRRAKEEVEIENMRMKARGLHPGAGAEGSQPSTLEAQTRWQVTAV</sequence>
<accession>A0ABN9QXW3</accession>
<comment type="caution">
    <text evidence="2">The sequence shown here is derived from an EMBL/GenBank/DDBJ whole genome shotgun (WGS) entry which is preliminary data.</text>
</comment>
<organism evidence="2 3">
    <name type="scientific">Prorocentrum cordatum</name>
    <dbReference type="NCBI Taxonomy" id="2364126"/>
    <lineage>
        <taxon>Eukaryota</taxon>
        <taxon>Sar</taxon>
        <taxon>Alveolata</taxon>
        <taxon>Dinophyceae</taxon>
        <taxon>Prorocentrales</taxon>
        <taxon>Prorocentraceae</taxon>
        <taxon>Prorocentrum</taxon>
    </lineage>
</organism>
<feature type="compositionally biased region" description="Basic and acidic residues" evidence="1">
    <location>
        <begin position="23"/>
        <end position="54"/>
    </location>
</feature>
<feature type="region of interest" description="Disordered" evidence="1">
    <location>
        <begin position="20"/>
        <end position="74"/>
    </location>
</feature>
<reference evidence="2" key="1">
    <citation type="submission" date="2023-10" db="EMBL/GenBank/DDBJ databases">
        <authorList>
            <person name="Chen Y."/>
            <person name="Shah S."/>
            <person name="Dougan E. K."/>
            <person name="Thang M."/>
            <person name="Chan C."/>
        </authorList>
    </citation>
    <scope>NUCLEOTIDE SEQUENCE [LARGE SCALE GENOMIC DNA]</scope>
</reference>
<dbReference type="EMBL" id="CAUYUJ010004558">
    <property type="protein sequence ID" value="CAK0810055.1"/>
    <property type="molecule type" value="Genomic_DNA"/>
</dbReference>
<evidence type="ECO:0000313" key="3">
    <source>
        <dbReference type="Proteomes" id="UP001189429"/>
    </source>
</evidence>
<keyword evidence="3" id="KW-1185">Reference proteome</keyword>
<feature type="region of interest" description="Disordered" evidence="1">
    <location>
        <begin position="902"/>
        <end position="927"/>
    </location>
</feature>